<dbReference type="InterPro" id="IPR052196">
    <property type="entry name" value="Bact_Kbp"/>
</dbReference>
<comment type="caution">
    <text evidence="4">The sequence shown here is derived from an EMBL/GenBank/DDBJ whole genome shotgun (WGS) entry which is preliminary data.</text>
</comment>
<feature type="domain" description="Bacterial transcriptional activator" evidence="3">
    <location>
        <begin position="1010"/>
        <end position="1151"/>
    </location>
</feature>
<dbReference type="Proteomes" id="UP001501563">
    <property type="component" value="Unassembled WGS sequence"/>
</dbReference>
<dbReference type="PANTHER" id="PTHR34700:SF4">
    <property type="entry name" value="PHAGE-LIKE ELEMENT PBSX PROTEIN XKDP"/>
    <property type="match status" value="1"/>
</dbReference>
<reference evidence="5" key="1">
    <citation type="journal article" date="2019" name="Int. J. Syst. Evol. Microbiol.">
        <title>The Global Catalogue of Microorganisms (GCM) 10K type strain sequencing project: providing services to taxonomists for standard genome sequencing and annotation.</title>
        <authorList>
            <consortium name="The Broad Institute Genomics Platform"/>
            <consortium name="The Broad Institute Genome Sequencing Center for Infectious Disease"/>
            <person name="Wu L."/>
            <person name="Ma J."/>
        </authorList>
    </citation>
    <scope>NUCLEOTIDE SEQUENCE [LARGE SCALE GENOMIC DNA]</scope>
    <source>
        <strain evidence="5">JCM 16578</strain>
    </source>
</reference>
<feature type="transmembrane region" description="Helical" evidence="2">
    <location>
        <begin position="450"/>
        <end position="472"/>
    </location>
</feature>
<dbReference type="Gene3D" id="3.10.350.10">
    <property type="entry name" value="LysM domain"/>
    <property type="match status" value="2"/>
</dbReference>
<protein>
    <submittedName>
        <fullName evidence="4">LysM peptidoglycan-binding domain-containing protein</fullName>
    </submittedName>
</protein>
<feature type="compositionally biased region" description="Low complexity" evidence="1">
    <location>
        <begin position="867"/>
        <end position="885"/>
    </location>
</feature>
<accession>A0ABP7LDT2</accession>
<feature type="compositionally biased region" description="Low complexity" evidence="1">
    <location>
        <begin position="162"/>
        <end position="172"/>
    </location>
</feature>
<dbReference type="InterPro" id="IPR005158">
    <property type="entry name" value="BTAD"/>
</dbReference>
<dbReference type="RefSeq" id="WP_425579138.1">
    <property type="nucleotide sequence ID" value="NZ_BAAAZA010000041.1"/>
</dbReference>
<feature type="region of interest" description="Disordered" evidence="1">
    <location>
        <begin position="317"/>
        <end position="445"/>
    </location>
</feature>
<feature type="transmembrane region" description="Helical" evidence="2">
    <location>
        <begin position="68"/>
        <end position="92"/>
    </location>
</feature>
<proteinExistence type="predicted"/>
<gene>
    <name evidence="4" type="ORF">GCM10022207_79230</name>
</gene>
<feature type="region of interest" description="Disordered" evidence="1">
    <location>
        <begin position="286"/>
        <end position="305"/>
    </location>
</feature>
<evidence type="ECO:0000256" key="2">
    <source>
        <dbReference type="SAM" id="Phobius"/>
    </source>
</evidence>
<dbReference type="SMART" id="SM01043">
    <property type="entry name" value="BTAD"/>
    <property type="match status" value="1"/>
</dbReference>
<organism evidence="4 5">
    <name type="scientific">Streptomyces lannensis</name>
    <dbReference type="NCBI Taxonomy" id="766498"/>
    <lineage>
        <taxon>Bacteria</taxon>
        <taxon>Bacillati</taxon>
        <taxon>Actinomycetota</taxon>
        <taxon>Actinomycetes</taxon>
        <taxon>Kitasatosporales</taxon>
        <taxon>Streptomycetaceae</taxon>
        <taxon>Streptomyces</taxon>
    </lineage>
</organism>
<keyword evidence="2" id="KW-0812">Transmembrane</keyword>
<dbReference type="EMBL" id="BAAAZA010000041">
    <property type="protein sequence ID" value="GAA3898870.1"/>
    <property type="molecule type" value="Genomic_DNA"/>
</dbReference>
<feature type="region of interest" description="Disordered" evidence="1">
    <location>
        <begin position="802"/>
        <end position="823"/>
    </location>
</feature>
<feature type="compositionally biased region" description="Low complexity" evidence="1">
    <location>
        <begin position="393"/>
        <end position="428"/>
    </location>
</feature>
<evidence type="ECO:0000259" key="3">
    <source>
        <dbReference type="SMART" id="SM01043"/>
    </source>
</evidence>
<evidence type="ECO:0000313" key="4">
    <source>
        <dbReference type="EMBL" id="GAA3898870.1"/>
    </source>
</evidence>
<feature type="compositionally biased region" description="Low complexity" evidence="1">
    <location>
        <begin position="142"/>
        <end position="152"/>
    </location>
</feature>
<keyword evidence="2" id="KW-0472">Membrane</keyword>
<dbReference type="InterPro" id="IPR036779">
    <property type="entry name" value="LysM_dom_sf"/>
</dbReference>
<keyword evidence="2" id="KW-1133">Transmembrane helix</keyword>
<dbReference type="PANTHER" id="PTHR34700">
    <property type="entry name" value="POTASSIUM BINDING PROTEIN KBP"/>
    <property type="match status" value="1"/>
</dbReference>
<name>A0ABP7LDT2_9ACTN</name>
<feature type="compositionally biased region" description="Low complexity" evidence="1">
    <location>
        <begin position="368"/>
        <end position="382"/>
    </location>
</feature>
<feature type="region of interest" description="Disordered" evidence="1">
    <location>
        <begin position="843"/>
        <end position="903"/>
    </location>
</feature>
<feature type="region of interest" description="Disordered" evidence="1">
    <location>
        <begin position="142"/>
        <end position="175"/>
    </location>
</feature>
<evidence type="ECO:0000256" key="1">
    <source>
        <dbReference type="SAM" id="MobiDB-lite"/>
    </source>
</evidence>
<sequence>MHTTTRSPAAAADRTLARVLKAVLSLTVLAAAVAGLPLLLAWATPVLWAATHDDLTHLLDRQDTGGAFLLLLVAVGWIGWAQFTICAIRELIAQLRGRTWHAPRGMGTSQRAAALLIGSILVLLPTSSALASDAQAAPATTAALTPGQATPASQPAAGVDQTSPPSASTPAPRTYTVRETRPADNLWAIAERELGDGERWREIADLNEGLTMVNGTVFRANSFLQPGWRLQMPDTTAAEAGIRTQLGPGTHAADETGEQVVTVHSGDYLSKIAEKELGDGDAWPKLFEASRDKPQPDGLPKITDPDMIFAGQQVTVPEAPSVKPPQGPDQGDESDGLGTTPPSPQSPDGKHKAGNGTRETQAPVPHQTTAPAPETSTPSAPSNDPAKQPGQDPSSPSAAASPTPEPSTTAAPSASSPSVSEPASSGSTPPSPANPVLKTPATTPANGSPLNLRIVLGAGALLAAAITGALALRRTLQRRRRQPGEKIAIASETSAAEAQLAAAAEPGGAARLDVALRTLAHHVAQHKDNAVLPPLRAARVGTHTVEVLPEDLAQDPVTPFSTGQGGWWNLPTDTALLTEEDAREVPAPYPGLVTIGSTETGDLLLLNLAQLPALLLDGNPVHITEVCTSLALELGMSPWAAEAEIITVGFGEDLPQLLPTTRIAHMRQATHALRDLSERLLEAHQMPETRHQPYLLLCASLLDEDTAWQFADVIDRAGAVPVTLIAPASTAAAHFPEAEVLNASLSELQTLDYTGTGITVQRLEHAAYRQITTALKVSGQPPHPAEGPWQDVPDELDTIKEPEQASPAESITPPSAAATVPTAPTDISDQVFPALLAAGANPSVLHLPSPTTSPTHLDEESSPGTEAAGPADPASPADTDPTCTTKTAEADDPATVGAKPTAPRAAEFVARDLRAPEIRVLGPVEATGVATTGHGPRMAQLAALLYFRPGRSADVLCADMDPVSPWSTSTLNARLQGLRSSLGSDSSGELYVPRRKTGEDPYRLAVGVRCDWSRFLQLVEHALPLGPSGLNDLENALTLVRGKPFGGRPLPWAEPYQQEMITRIIDVAHIVATYRIPPGPHHDLSAARQAVATGLDADETAELLYRDWMRLEAARGNRSGLHTAITRVQQINRALDVSLEIETEQLINDLLGKHPYTPEAEAL</sequence>
<evidence type="ECO:0000313" key="5">
    <source>
        <dbReference type="Proteomes" id="UP001501563"/>
    </source>
</evidence>
<keyword evidence="5" id="KW-1185">Reference proteome</keyword>
<feature type="compositionally biased region" description="Low complexity" evidence="1">
    <location>
        <begin position="812"/>
        <end position="823"/>
    </location>
</feature>
<feature type="transmembrane region" description="Helical" evidence="2">
    <location>
        <begin position="23"/>
        <end position="48"/>
    </location>
</feature>